<protein>
    <submittedName>
        <fullName evidence="3">Uncharacterized protein</fullName>
    </submittedName>
</protein>
<keyword evidence="4" id="KW-1185">Reference proteome</keyword>
<reference evidence="3" key="1">
    <citation type="submission" date="2021-02" db="EMBL/GenBank/DDBJ databases">
        <authorList>
            <person name="Dougan E. K."/>
            <person name="Rhodes N."/>
            <person name="Thang M."/>
            <person name="Chan C."/>
        </authorList>
    </citation>
    <scope>NUCLEOTIDE SEQUENCE</scope>
</reference>
<dbReference type="AlphaFoldDB" id="A0A812RH92"/>
<keyword evidence="2" id="KW-0732">Signal</keyword>
<proteinExistence type="predicted"/>
<dbReference type="Proteomes" id="UP000649617">
    <property type="component" value="Unassembled WGS sequence"/>
</dbReference>
<feature type="transmembrane region" description="Helical" evidence="1">
    <location>
        <begin position="173"/>
        <end position="195"/>
    </location>
</feature>
<keyword evidence="1" id="KW-1133">Transmembrane helix</keyword>
<keyword evidence="1" id="KW-0472">Membrane</keyword>
<evidence type="ECO:0000313" key="4">
    <source>
        <dbReference type="Proteomes" id="UP000649617"/>
    </source>
</evidence>
<evidence type="ECO:0000256" key="1">
    <source>
        <dbReference type="SAM" id="Phobius"/>
    </source>
</evidence>
<sequence>MAVALKVVVFSCLPLARAGWYVGTSGARQDCNAVCAGIGPCNAKALNDMMQCSQSQLKAFLVSIATTRRINDAAGIDQTAAYNCSRSISPLADPNGASAPMANADGHCGYTTGGTATCSSQPPVSTWVRHCCCEEYEGDCEARQSTTSLIVTMVWTSNSEDEAGAGMGPELQALLVTLGIISFGVALVCCLYGLLYKITMCRLKQLGDLDPKSQLPL</sequence>
<comment type="caution">
    <text evidence="3">The sequence shown here is derived from an EMBL/GenBank/DDBJ whole genome shotgun (WGS) entry which is preliminary data.</text>
</comment>
<name>A0A812RH92_SYMPI</name>
<feature type="chain" id="PRO_5033027713" evidence="2">
    <location>
        <begin position="19"/>
        <end position="217"/>
    </location>
</feature>
<accession>A0A812RH92</accession>
<evidence type="ECO:0000313" key="3">
    <source>
        <dbReference type="EMBL" id="CAE7442248.1"/>
    </source>
</evidence>
<dbReference type="EMBL" id="CAJNIZ010020557">
    <property type="protein sequence ID" value="CAE7442248.1"/>
    <property type="molecule type" value="Genomic_DNA"/>
</dbReference>
<dbReference type="OrthoDB" id="418174at2759"/>
<keyword evidence="1" id="KW-0812">Transmembrane</keyword>
<organism evidence="3 4">
    <name type="scientific">Symbiodinium pilosum</name>
    <name type="common">Dinoflagellate</name>
    <dbReference type="NCBI Taxonomy" id="2952"/>
    <lineage>
        <taxon>Eukaryota</taxon>
        <taxon>Sar</taxon>
        <taxon>Alveolata</taxon>
        <taxon>Dinophyceae</taxon>
        <taxon>Suessiales</taxon>
        <taxon>Symbiodiniaceae</taxon>
        <taxon>Symbiodinium</taxon>
    </lineage>
</organism>
<gene>
    <name evidence="3" type="ORF">SPIL2461_LOCUS10761</name>
</gene>
<feature type="signal peptide" evidence="2">
    <location>
        <begin position="1"/>
        <end position="18"/>
    </location>
</feature>
<evidence type="ECO:0000256" key="2">
    <source>
        <dbReference type="SAM" id="SignalP"/>
    </source>
</evidence>